<feature type="compositionally biased region" description="Polar residues" evidence="1">
    <location>
        <begin position="1"/>
        <end position="10"/>
    </location>
</feature>
<dbReference type="PANTHER" id="PTHR28152">
    <property type="entry name" value="HYDROXYACYL-THIOESTER DEHYDRATASE TYPE 2, MITOCHONDRIAL"/>
    <property type="match status" value="1"/>
</dbReference>
<dbReference type="PANTHER" id="PTHR28152:SF2">
    <property type="entry name" value="N-TERMINAL OF MAOC-LIKE DEHYDRATASE DOMAIN-CONTAINING PROTEIN"/>
    <property type="match status" value="1"/>
</dbReference>
<evidence type="ECO:0000313" key="3">
    <source>
        <dbReference type="Proteomes" id="UP001320245"/>
    </source>
</evidence>
<dbReference type="InterPro" id="IPR052741">
    <property type="entry name" value="Mitochondrial_HTD2"/>
</dbReference>
<dbReference type="Proteomes" id="UP001320245">
    <property type="component" value="Unassembled WGS sequence"/>
</dbReference>
<accession>A0AAN9YJB9</accession>
<organism evidence="2 3">
    <name type="scientific">Cytospora paraplurivora</name>
    <dbReference type="NCBI Taxonomy" id="2898453"/>
    <lineage>
        <taxon>Eukaryota</taxon>
        <taxon>Fungi</taxon>
        <taxon>Dikarya</taxon>
        <taxon>Ascomycota</taxon>
        <taxon>Pezizomycotina</taxon>
        <taxon>Sordariomycetes</taxon>
        <taxon>Sordariomycetidae</taxon>
        <taxon>Diaporthales</taxon>
        <taxon>Cytosporaceae</taxon>
        <taxon>Cytospora</taxon>
    </lineage>
</organism>
<gene>
    <name evidence="2" type="ORF">SLS53_003180</name>
</gene>
<feature type="region of interest" description="Disordered" evidence="1">
    <location>
        <begin position="204"/>
        <end position="226"/>
    </location>
</feature>
<dbReference type="GO" id="GO:0005739">
    <property type="term" value="C:mitochondrion"/>
    <property type="evidence" value="ECO:0007669"/>
    <property type="project" value="TreeGrafter"/>
</dbReference>
<dbReference type="Gene3D" id="3.10.129.10">
    <property type="entry name" value="Hotdog Thioesterase"/>
    <property type="match status" value="1"/>
</dbReference>
<evidence type="ECO:0000313" key="2">
    <source>
        <dbReference type="EMBL" id="KAK7744947.1"/>
    </source>
</evidence>
<dbReference type="SUPFAM" id="SSF54637">
    <property type="entry name" value="Thioesterase/thiol ester dehydrase-isomerase"/>
    <property type="match status" value="1"/>
</dbReference>
<reference evidence="2 3" key="1">
    <citation type="journal article" date="2023" name="PLoS ONE">
        <title>Cytospora paraplurivora sp. nov. isolated from orchards with fruit tree decline syndrome in Ontario, Canada.</title>
        <authorList>
            <person name="Ilyukhin E."/>
            <person name="Nguyen H.D.T."/>
            <person name="Castle A.J."/>
            <person name="Ellouze W."/>
        </authorList>
    </citation>
    <scope>NUCLEOTIDE SEQUENCE [LARGE SCALE GENOMIC DNA]</scope>
    <source>
        <strain evidence="2 3">FDS-564</strain>
    </source>
</reference>
<sequence>MATALRSSTPRLLRHARRGMRTLTTTSTTTSLSTTTPAEAAAQQITHTHKDKTTTHRQTLDAPQLQKLSLTLNRPHLHPGLDVTTTAPPDGTPLPPGYHLVYFTPAVLESELGPDGADRAFLGAPPPFSRRMWAGGEMRWTPGVPPLRVGEAVEERTRLVGATAKRSHREGSGEMVLVEVEKEFWGPGGLALVDRRSWVFRPPAPAPAGKTEEPAGASASSGAASRRLKSSVEDVRAVGGRAGAPERRFRWSPAALFRFSALTFNAHMIHYSESWAKGVEGHPRVVVHGPLNLILMMDYFRDVYGKEAREVSYRALSPLYAGDEYCIQTIYTADVEGGKKVWEIVVAKGTEICMKGTILADG</sequence>
<comment type="caution">
    <text evidence="2">The sequence shown here is derived from an EMBL/GenBank/DDBJ whole genome shotgun (WGS) entry which is preliminary data.</text>
</comment>
<dbReference type="FunFam" id="3.10.129.10:FF:000103">
    <property type="entry name" value="WGS project CABT00000000 data, contig 2.1"/>
    <property type="match status" value="1"/>
</dbReference>
<feature type="compositionally biased region" description="Low complexity" evidence="1">
    <location>
        <begin position="215"/>
        <end position="225"/>
    </location>
</feature>
<dbReference type="EMBL" id="JAJSPL020000009">
    <property type="protein sequence ID" value="KAK7744947.1"/>
    <property type="molecule type" value="Genomic_DNA"/>
</dbReference>
<proteinExistence type="predicted"/>
<feature type="compositionally biased region" description="Low complexity" evidence="1">
    <location>
        <begin position="22"/>
        <end position="36"/>
    </location>
</feature>
<protein>
    <recommendedName>
        <fullName evidence="4">Mesaconyl-C4 CoA hydratase</fullName>
    </recommendedName>
</protein>
<evidence type="ECO:0008006" key="4">
    <source>
        <dbReference type="Google" id="ProtNLM"/>
    </source>
</evidence>
<evidence type="ECO:0000256" key="1">
    <source>
        <dbReference type="SAM" id="MobiDB-lite"/>
    </source>
</evidence>
<dbReference type="InterPro" id="IPR029069">
    <property type="entry name" value="HotDog_dom_sf"/>
</dbReference>
<name>A0AAN9YJB9_9PEZI</name>
<feature type="region of interest" description="Disordered" evidence="1">
    <location>
        <begin position="1"/>
        <end position="36"/>
    </location>
</feature>
<dbReference type="AlphaFoldDB" id="A0AAN9YJB9"/>
<keyword evidence="3" id="KW-1185">Reference proteome</keyword>
<dbReference type="GO" id="GO:0019171">
    <property type="term" value="F:(3R)-hydroxyacyl-[acyl-carrier-protein] dehydratase activity"/>
    <property type="evidence" value="ECO:0007669"/>
    <property type="project" value="TreeGrafter"/>
</dbReference>